<proteinExistence type="predicted"/>
<sequence>PHQEDEFDDVFDVDILPSLERDHMMPLDHFNAKTILHEGPMEMVSNEDDSFINDDDVEEASMVMI</sequence>
<name>A0ABC8R819_9AQUA</name>
<dbReference type="Proteomes" id="UP001642360">
    <property type="component" value="Unassembled WGS sequence"/>
</dbReference>
<gene>
    <name evidence="1" type="ORF">ILEXP_LOCUS6134</name>
</gene>
<comment type="caution">
    <text evidence="1">The sequence shown here is derived from an EMBL/GenBank/DDBJ whole genome shotgun (WGS) entry which is preliminary data.</text>
</comment>
<feature type="non-terminal residue" evidence="1">
    <location>
        <position position="1"/>
    </location>
</feature>
<keyword evidence="2" id="KW-1185">Reference proteome</keyword>
<dbReference type="AlphaFoldDB" id="A0ABC8R819"/>
<evidence type="ECO:0000313" key="1">
    <source>
        <dbReference type="EMBL" id="CAK9138778.1"/>
    </source>
</evidence>
<reference evidence="1 2" key="1">
    <citation type="submission" date="2024-02" db="EMBL/GenBank/DDBJ databases">
        <authorList>
            <person name="Vignale AGUSTIN F."/>
            <person name="Sosa J E."/>
            <person name="Modenutti C."/>
        </authorList>
    </citation>
    <scope>NUCLEOTIDE SEQUENCE [LARGE SCALE GENOMIC DNA]</scope>
</reference>
<evidence type="ECO:0000313" key="2">
    <source>
        <dbReference type="Proteomes" id="UP001642360"/>
    </source>
</evidence>
<organism evidence="1 2">
    <name type="scientific">Ilex paraguariensis</name>
    <name type="common">yerba mate</name>
    <dbReference type="NCBI Taxonomy" id="185542"/>
    <lineage>
        <taxon>Eukaryota</taxon>
        <taxon>Viridiplantae</taxon>
        <taxon>Streptophyta</taxon>
        <taxon>Embryophyta</taxon>
        <taxon>Tracheophyta</taxon>
        <taxon>Spermatophyta</taxon>
        <taxon>Magnoliopsida</taxon>
        <taxon>eudicotyledons</taxon>
        <taxon>Gunneridae</taxon>
        <taxon>Pentapetalae</taxon>
        <taxon>asterids</taxon>
        <taxon>campanulids</taxon>
        <taxon>Aquifoliales</taxon>
        <taxon>Aquifoliaceae</taxon>
        <taxon>Ilex</taxon>
    </lineage>
</organism>
<dbReference type="EMBL" id="CAUOFW020000914">
    <property type="protein sequence ID" value="CAK9138778.1"/>
    <property type="molecule type" value="Genomic_DNA"/>
</dbReference>
<protein>
    <submittedName>
        <fullName evidence="1">Uncharacterized protein</fullName>
    </submittedName>
</protein>
<accession>A0ABC8R819</accession>